<feature type="region of interest" description="Disordered" evidence="1">
    <location>
        <begin position="403"/>
        <end position="427"/>
    </location>
</feature>
<accession>A0AAV2YRT6</accession>
<feature type="domain" description="Retroviral polymerase SH3-like" evidence="2">
    <location>
        <begin position="319"/>
        <end position="375"/>
    </location>
</feature>
<reference evidence="3" key="1">
    <citation type="submission" date="2022-11" db="EMBL/GenBank/DDBJ databases">
        <authorList>
            <person name="Morgan W.R."/>
            <person name="Tartar A."/>
        </authorList>
    </citation>
    <scope>NUCLEOTIDE SEQUENCE</scope>
    <source>
        <strain evidence="3">ARSEF 373</strain>
    </source>
</reference>
<organism evidence="3 4">
    <name type="scientific">Lagenidium giganteum</name>
    <dbReference type="NCBI Taxonomy" id="4803"/>
    <lineage>
        <taxon>Eukaryota</taxon>
        <taxon>Sar</taxon>
        <taxon>Stramenopiles</taxon>
        <taxon>Oomycota</taxon>
        <taxon>Peronosporomycetes</taxon>
        <taxon>Pythiales</taxon>
        <taxon>Pythiaceae</taxon>
    </lineage>
</organism>
<evidence type="ECO:0000259" key="2">
    <source>
        <dbReference type="Pfam" id="PF25597"/>
    </source>
</evidence>
<sequence>MYASAMHAIRADDGAEFEVWTGEMSTSTIIGKVTAVMSDVHGAEFPYTLKDDGWEIELSKGAITKRCWLVRGPHRVELIKIGSFYRMPTRRHARTEAVMAITSKQSALLRLNLRFAHVMVDTLKRLVSSGDMARQNMKDIDWDAKLNCHGCLLGKTRLMSYRHTNPSRASGICEKLMVDVCYVGEVNAPSWSYRTNAHASNGDCADLIIERIKILKTEGSNVKSRNGIRKQSVAHILAGTGTEYSTDLDKCIHTGGSSLVEKANHVHVLLSKVRATLVTADLPDSLWAEALLGLWTWTTCHQQRYMMENHRSKGCMGACLIWISWRSKAKRQSKLSNTPRLSLLLGLATHITGYRLLDPQTGKMLEHRDVMFCPQATVARLYVGILLRKIYGNDDSIGLPKKVPLVSMPADGTPQPSADDDSKQPPRKKLRFQNMIEVPTFVVNDPLTTQEAADTNVHTSNNTQHDNDADILINTTSYTDSNDCVRQPTLYSDNKGAIQVVANEGNHHKIKCLDLKMYKVKDYVAQGLLHFAYCLTAEMPADMLTKNLAKQSTFKLSESWMPKPS</sequence>
<dbReference type="Proteomes" id="UP001146120">
    <property type="component" value="Unassembled WGS sequence"/>
</dbReference>
<keyword evidence="4" id="KW-1185">Reference proteome</keyword>
<comment type="caution">
    <text evidence="3">The sequence shown here is derived from an EMBL/GenBank/DDBJ whole genome shotgun (WGS) entry which is preliminary data.</text>
</comment>
<dbReference type="EMBL" id="DAKRPA010000166">
    <property type="protein sequence ID" value="DAZ96498.1"/>
    <property type="molecule type" value="Genomic_DNA"/>
</dbReference>
<dbReference type="Pfam" id="PF25597">
    <property type="entry name" value="SH3_retrovirus"/>
    <property type="match status" value="1"/>
</dbReference>
<gene>
    <name evidence="3" type="ORF">N0F65_008365</name>
</gene>
<evidence type="ECO:0000313" key="4">
    <source>
        <dbReference type="Proteomes" id="UP001146120"/>
    </source>
</evidence>
<protein>
    <recommendedName>
        <fullName evidence="2">Retroviral polymerase SH3-like domain-containing protein</fullName>
    </recommendedName>
</protein>
<dbReference type="AlphaFoldDB" id="A0AAV2YRT6"/>
<dbReference type="CDD" id="cd09272">
    <property type="entry name" value="RNase_HI_RT_Ty1"/>
    <property type="match status" value="1"/>
</dbReference>
<evidence type="ECO:0000256" key="1">
    <source>
        <dbReference type="SAM" id="MobiDB-lite"/>
    </source>
</evidence>
<reference evidence="3" key="2">
    <citation type="journal article" date="2023" name="Microbiol Resour">
        <title>Decontamination and Annotation of the Draft Genome Sequence of the Oomycete Lagenidium giganteum ARSEF 373.</title>
        <authorList>
            <person name="Morgan W.R."/>
            <person name="Tartar A."/>
        </authorList>
    </citation>
    <scope>NUCLEOTIDE SEQUENCE</scope>
    <source>
        <strain evidence="3">ARSEF 373</strain>
    </source>
</reference>
<dbReference type="InterPro" id="IPR057670">
    <property type="entry name" value="SH3_retrovirus"/>
</dbReference>
<name>A0AAV2YRT6_9STRA</name>
<proteinExistence type="predicted"/>
<evidence type="ECO:0000313" key="3">
    <source>
        <dbReference type="EMBL" id="DAZ96498.1"/>
    </source>
</evidence>